<dbReference type="GO" id="GO:0005507">
    <property type="term" value="F:copper ion binding"/>
    <property type="evidence" value="ECO:0007669"/>
    <property type="project" value="InterPro"/>
</dbReference>
<dbReference type="Gene3D" id="2.60.40.420">
    <property type="entry name" value="Cupredoxins - blue copper proteins"/>
    <property type="match status" value="3"/>
</dbReference>
<evidence type="ECO:0000256" key="2">
    <source>
        <dbReference type="ARBA" id="ARBA00022723"/>
    </source>
</evidence>
<dbReference type="InterPro" id="IPR008972">
    <property type="entry name" value="Cupredoxin"/>
</dbReference>
<dbReference type="OrthoDB" id="2121828at2759"/>
<dbReference type="AlphaFoldDB" id="A0A139A7F3"/>
<keyword evidence="4" id="KW-0560">Oxidoreductase</keyword>
<keyword evidence="2" id="KW-0479">Metal-binding</keyword>
<keyword evidence="6" id="KW-0472">Membrane</keyword>
<dbReference type="Proteomes" id="UP000070544">
    <property type="component" value="Unassembled WGS sequence"/>
</dbReference>
<dbReference type="GO" id="GO:0033573">
    <property type="term" value="C:high-affinity iron permease complex"/>
    <property type="evidence" value="ECO:0007669"/>
    <property type="project" value="TreeGrafter"/>
</dbReference>
<dbReference type="InterPro" id="IPR033138">
    <property type="entry name" value="Cu_oxidase_CS"/>
</dbReference>
<dbReference type="PROSITE" id="PS00079">
    <property type="entry name" value="MULTICOPPER_OXIDASE1"/>
    <property type="match status" value="1"/>
</dbReference>
<dbReference type="GO" id="GO:0033215">
    <property type="term" value="P:reductive iron assimilation"/>
    <property type="evidence" value="ECO:0007669"/>
    <property type="project" value="TreeGrafter"/>
</dbReference>
<dbReference type="InterPro" id="IPR002355">
    <property type="entry name" value="Cu_oxidase_Cu_BS"/>
</dbReference>
<proteinExistence type="inferred from homology"/>
<feature type="chain" id="PRO_5007296001" evidence="7">
    <location>
        <begin position="25"/>
        <end position="632"/>
    </location>
</feature>
<dbReference type="Pfam" id="PF00394">
    <property type="entry name" value="Cu-oxidase"/>
    <property type="match status" value="1"/>
</dbReference>
<dbReference type="Pfam" id="PF07731">
    <property type="entry name" value="Cu-oxidase_2"/>
    <property type="match status" value="1"/>
</dbReference>
<name>A0A139A7F3_GONPJ</name>
<sequence length="632" mass="68837">MPRSLRHIAASAALIATLASSALAATKEIWYTVTYARANPDGLFDRRVIGVNGTWPPPIIEINANDTLIAHVKNGLGDTITAVHHHGMFFNKTSWYDGAVGVTQCGIPPNATYDYVIDTKTAGQTGTYWYHGHSLGQYVDGLRAPLIIHNTPEAHKYDDEYVVALYDWYHEQHHVLLGGFLSEANPTGAEPVPKSAIIQIGHNGSYVEGFNENSTIAFKAGKTYRLRIINMSALAMFHVWLDGHNMTVIEVDGTDTEAYPIDQVTLSVAQRVSVLVTALNDTKSNFLFHANMNPDMFDAVPDDLVLNQTSTIVYNATFPMADETTTDEYAEFPDADLVPIIKEAEAAADTSYTLEAYFDTSDDGTNRAFFNLVTYEQPITPSLLTASTMGVQAQQSLAVYGQTNSYILQSGQNVELVIVNTDAGYHPFHLHGHKFQIVGTSMNVSSDDPMDNPPVNEGLANPMRRDTIMVPPGGSRTIRFRADNPGAWLFHCHIEWHLESGLAATFIEAPDQIQKLAAGQPKVLNDQCSALGISTTGNAGGKNSTTDFGAYSFGPYVQELGFHPKGIVALAFCVVSAIMGIIAVAWYPLGGGLDEDELELEVAAAMALKAQKGSKWDRAKKLFSKGPAEEKK</sequence>
<dbReference type="PANTHER" id="PTHR11709:SF361">
    <property type="entry name" value="IRON TRANSPORT MULTICOPPER OXIDASE FET3"/>
    <property type="match status" value="1"/>
</dbReference>
<feature type="domain" description="Plastocyanin-like" evidence="8">
    <location>
        <begin position="160"/>
        <end position="315"/>
    </location>
</feature>
<dbReference type="InterPro" id="IPR011706">
    <property type="entry name" value="Cu-oxidase_C"/>
</dbReference>
<dbReference type="OMA" id="WHSHTEH"/>
<feature type="transmembrane region" description="Helical" evidence="6">
    <location>
        <begin position="567"/>
        <end position="589"/>
    </location>
</feature>
<dbReference type="EMBL" id="KQ965785">
    <property type="protein sequence ID" value="KXS12722.1"/>
    <property type="molecule type" value="Genomic_DNA"/>
</dbReference>
<dbReference type="PROSITE" id="PS00080">
    <property type="entry name" value="MULTICOPPER_OXIDASE2"/>
    <property type="match status" value="1"/>
</dbReference>
<feature type="signal peptide" evidence="7">
    <location>
        <begin position="1"/>
        <end position="24"/>
    </location>
</feature>
<evidence type="ECO:0000259" key="8">
    <source>
        <dbReference type="Pfam" id="PF00394"/>
    </source>
</evidence>
<dbReference type="CDD" id="cd13877">
    <property type="entry name" value="CuRO_2_Fet3p_like"/>
    <property type="match status" value="1"/>
</dbReference>
<dbReference type="STRING" id="1344416.A0A139A7F3"/>
<gene>
    <name evidence="11" type="ORF">M427DRAFT_101086</name>
</gene>
<dbReference type="SUPFAM" id="SSF49503">
    <property type="entry name" value="Cupredoxins"/>
    <property type="match status" value="3"/>
</dbReference>
<accession>A0A139A7F3</accession>
<feature type="domain" description="Plastocyanin-like" evidence="9">
    <location>
        <begin position="380"/>
        <end position="511"/>
    </location>
</feature>
<keyword evidence="12" id="KW-1185">Reference proteome</keyword>
<dbReference type="Pfam" id="PF07732">
    <property type="entry name" value="Cu-oxidase_3"/>
    <property type="match status" value="1"/>
</dbReference>
<dbReference type="InterPro" id="IPR001117">
    <property type="entry name" value="Cu-oxidase_2nd"/>
</dbReference>
<keyword evidence="3 7" id="KW-0732">Signal</keyword>
<comment type="similarity">
    <text evidence="1">Belongs to the multicopper oxidase family.</text>
</comment>
<dbReference type="CDD" id="cd13851">
    <property type="entry name" value="CuRO_1_Fet3p"/>
    <property type="match status" value="1"/>
</dbReference>
<keyword evidence="6" id="KW-1133">Transmembrane helix</keyword>
<evidence type="ECO:0000313" key="12">
    <source>
        <dbReference type="Proteomes" id="UP000070544"/>
    </source>
</evidence>
<keyword evidence="6" id="KW-0812">Transmembrane</keyword>
<dbReference type="GO" id="GO:0010106">
    <property type="term" value="P:cellular response to iron ion starvation"/>
    <property type="evidence" value="ECO:0007669"/>
    <property type="project" value="TreeGrafter"/>
</dbReference>
<dbReference type="InterPro" id="IPR011707">
    <property type="entry name" value="Cu-oxidase-like_N"/>
</dbReference>
<evidence type="ECO:0000256" key="5">
    <source>
        <dbReference type="ARBA" id="ARBA00023008"/>
    </source>
</evidence>
<evidence type="ECO:0000313" key="11">
    <source>
        <dbReference type="EMBL" id="KXS12722.1"/>
    </source>
</evidence>
<dbReference type="PANTHER" id="PTHR11709">
    <property type="entry name" value="MULTI-COPPER OXIDASE"/>
    <property type="match status" value="1"/>
</dbReference>
<dbReference type="CDD" id="cd13899">
    <property type="entry name" value="CuRO_3_Fet3p"/>
    <property type="match status" value="1"/>
</dbReference>
<keyword evidence="5" id="KW-0186">Copper</keyword>
<protein>
    <submittedName>
        <fullName evidence="11">Multicopper oxidase</fullName>
    </submittedName>
</protein>
<feature type="domain" description="Plastocyanin-like" evidence="10">
    <location>
        <begin position="33"/>
        <end position="151"/>
    </location>
</feature>
<dbReference type="InterPro" id="IPR045087">
    <property type="entry name" value="Cu-oxidase_fam"/>
</dbReference>
<evidence type="ECO:0000256" key="1">
    <source>
        <dbReference type="ARBA" id="ARBA00010609"/>
    </source>
</evidence>
<organism evidence="11 12">
    <name type="scientific">Gonapodya prolifera (strain JEL478)</name>
    <name type="common">Monoblepharis prolifera</name>
    <dbReference type="NCBI Taxonomy" id="1344416"/>
    <lineage>
        <taxon>Eukaryota</taxon>
        <taxon>Fungi</taxon>
        <taxon>Fungi incertae sedis</taxon>
        <taxon>Chytridiomycota</taxon>
        <taxon>Chytridiomycota incertae sedis</taxon>
        <taxon>Monoblepharidomycetes</taxon>
        <taxon>Monoblepharidales</taxon>
        <taxon>Gonapodyaceae</taxon>
        <taxon>Gonapodya</taxon>
    </lineage>
</organism>
<evidence type="ECO:0000259" key="9">
    <source>
        <dbReference type="Pfam" id="PF07731"/>
    </source>
</evidence>
<evidence type="ECO:0000256" key="4">
    <source>
        <dbReference type="ARBA" id="ARBA00023002"/>
    </source>
</evidence>
<dbReference type="InterPro" id="IPR044130">
    <property type="entry name" value="CuRO_2_Fet3-like"/>
</dbReference>
<evidence type="ECO:0000259" key="10">
    <source>
        <dbReference type="Pfam" id="PF07732"/>
    </source>
</evidence>
<dbReference type="GO" id="GO:0004322">
    <property type="term" value="F:ferroxidase activity"/>
    <property type="evidence" value="ECO:0007669"/>
    <property type="project" value="TreeGrafter"/>
</dbReference>
<evidence type="ECO:0000256" key="6">
    <source>
        <dbReference type="SAM" id="Phobius"/>
    </source>
</evidence>
<evidence type="ECO:0000256" key="7">
    <source>
        <dbReference type="SAM" id="SignalP"/>
    </source>
</evidence>
<reference evidence="11 12" key="1">
    <citation type="journal article" date="2015" name="Genome Biol. Evol.">
        <title>Phylogenomic analyses indicate that early fungi evolved digesting cell walls of algal ancestors of land plants.</title>
        <authorList>
            <person name="Chang Y."/>
            <person name="Wang S."/>
            <person name="Sekimoto S."/>
            <person name="Aerts A.L."/>
            <person name="Choi C."/>
            <person name="Clum A."/>
            <person name="LaButti K.M."/>
            <person name="Lindquist E.A."/>
            <person name="Yee Ngan C."/>
            <person name="Ohm R.A."/>
            <person name="Salamov A.A."/>
            <person name="Grigoriev I.V."/>
            <person name="Spatafora J.W."/>
            <person name="Berbee M.L."/>
        </authorList>
    </citation>
    <scope>NUCLEOTIDE SEQUENCE [LARGE SCALE GENOMIC DNA]</scope>
    <source>
        <strain evidence="11 12">JEL478</strain>
    </source>
</reference>
<evidence type="ECO:0000256" key="3">
    <source>
        <dbReference type="ARBA" id="ARBA00022729"/>
    </source>
</evidence>